<comment type="similarity">
    <text evidence="1">Belongs to the flavin monoamine oxidase family.</text>
</comment>
<dbReference type="InterPro" id="IPR036188">
    <property type="entry name" value="FAD/NAD-bd_sf"/>
</dbReference>
<dbReference type="InterPro" id="IPR002937">
    <property type="entry name" value="Amino_oxidase"/>
</dbReference>
<evidence type="ECO:0000259" key="2">
    <source>
        <dbReference type="Pfam" id="PF01593"/>
    </source>
</evidence>
<keyword evidence="4" id="KW-1185">Reference proteome</keyword>
<evidence type="ECO:0000313" key="3">
    <source>
        <dbReference type="EMBL" id="MFC3614916.1"/>
    </source>
</evidence>
<sequence length="333" mass="35838">MTPDTEVAIIGAGLSGLALAQSLRTEGRNVVLLEARDRPGGRVLSQDGYDLGPAWIWPHNRRMLALADRLGLQLFAQHSDGKLVFEDAHGSVRRDLDFATMGGALRVVGGLSMVTDALARDLGDILHLGRLVQQVIEEPGGVTVTGQEFTLRAERVVVALPPRLTVGLGLSVPDVPTWMAGHAKLVAVFDSPFWRNQGLNGDAISHRGPLAEIHDASPMDATEGAMFGFAMPGAARDPEFRSRAMDQLARLFGPEAATPRHVFIKDWSTDPATSVQADQTPPAAHPRYRAIRPTQKVIFAGTETALVEGGFLEGALEAAETAREQLLKDYASF</sequence>
<gene>
    <name evidence="3" type="ORF">ACFORG_14190</name>
</gene>
<dbReference type="SUPFAM" id="SSF54373">
    <property type="entry name" value="FAD-linked reductases, C-terminal domain"/>
    <property type="match status" value="1"/>
</dbReference>
<name>A0ABV7THX6_9RHOB</name>
<dbReference type="InterPro" id="IPR050703">
    <property type="entry name" value="Flavin_MAO"/>
</dbReference>
<dbReference type="Gene3D" id="3.50.50.60">
    <property type="entry name" value="FAD/NAD(P)-binding domain"/>
    <property type="match status" value="2"/>
</dbReference>
<dbReference type="Pfam" id="PF01593">
    <property type="entry name" value="Amino_oxidase"/>
    <property type="match status" value="2"/>
</dbReference>
<protein>
    <submittedName>
        <fullName evidence="3">Flavin monoamine oxidase family protein</fullName>
    </submittedName>
</protein>
<organism evidence="3 4">
    <name type="scientific">Lutimaribacter marinistellae</name>
    <dbReference type="NCBI Taxonomy" id="1820329"/>
    <lineage>
        <taxon>Bacteria</taxon>
        <taxon>Pseudomonadati</taxon>
        <taxon>Pseudomonadota</taxon>
        <taxon>Alphaproteobacteria</taxon>
        <taxon>Rhodobacterales</taxon>
        <taxon>Roseobacteraceae</taxon>
        <taxon>Lutimaribacter</taxon>
    </lineage>
</organism>
<dbReference type="PANTHER" id="PTHR43563">
    <property type="entry name" value="AMINE OXIDASE"/>
    <property type="match status" value="1"/>
</dbReference>
<comment type="caution">
    <text evidence="3">The sequence shown here is derived from an EMBL/GenBank/DDBJ whole genome shotgun (WGS) entry which is preliminary data.</text>
</comment>
<accession>A0ABV7THX6</accession>
<dbReference type="SUPFAM" id="SSF51905">
    <property type="entry name" value="FAD/NAD(P)-binding domain"/>
    <property type="match status" value="1"/>
</dbReference>
<evidence type="ECO:0000313" key="4">
    <source>
        <dbReference type="Proteomes" id="UP001595629"/>
    </source>
</evidence>
<dbReference type="RefSeq" id="WP_386736193.1">
    <property type="nucleotide sequence ID" value="NZ_JBHRXI010000016.1"/>
</dbReference>
<evidence type="ECO:0000256" key="1">
    <source>
        <dbReference type="ARBA" id="ARBA00005995"/>
    </source>
</evidence>
<dbReference type="PANTHER" id="PTHR43563:SF1">
    <property type="entry name" value="AMINE OXIDASE [FLAVIN-CONTAINING] B"/>
    <property type="match status" value="1"/>
</dbReference>
<feature type="domain" description="Amine oxidase" evidence="2">
    <location>
        <begin position="14"/>
        <end position="82"/>
    </location>
</feature>
<feature type="domain" description="Amine oxidase" evidence="2">
    <location>
        <begin position="98"/>
        <end position="322"/>
    </location>
</feature>
<reference evidence="4" key="1">
    <citation type="journal article" date="2019" name="Int. J. Syst. Evol. Microbiol.">
        <title>The Global Catalogue of Microorganisms (GCM) 10K type strain sequencing project: providing services to taxonomists for standard genome sequencing and annotation.</title>
        <authorList>
            <consortium name="The Broad Institute Genomics Platform"/>
            <consortium name="The Broad Institute Genome Sequencing Center for Infectious Disease"/>
            <person name="Wu L."/>
            <person name="Ma J."/>
        </authorList>
    </citation>
    <scope>NUCLEOTIDE SEQUENCE [LARGE SCALE GENOMIC DNA]</scope>
    <source>
        <strain evidence="4">KCTC 42911</strain>
    </source>
</reference>
<proteinExistence type="inferred from homology"/>
<dbReference type="Proteomes" id="UP001595629">
    <property type="component" value="Unassembled WGS sequence"/>
</dbReference>
<dbReference type="EMBL" id="JBHRXI010000016">
    <property type="protein sequence ID" value="MFC3614916.1"/>
    <property type="molecule type" value="Genomic_DNA"/>
</dbReference>